<dbReference type="InterPro" id="IPR006597">
    <property type="entry name" value="Sel1-like"/>
</dbReference>
<name>A0ABX0PHF5_9BURK</name>
<sequence length="531" mass="57049">MITINSALRRSRLVRATALLLCLSGLARAEDDVKRCTYVDVGGLPIRYVGESLMPAVEGTIDGIPAIMLVDTGAFETSLTRNGATRRDLGLFPTGHWVEGIGGRSRLYTARLKDFSIGPIHSGHRTELTVIGSMTFTPSFDAILGAPFLLQMDLELDLRARRMKFYRPHDCDKTPLLLWKEDTVVLPFERSGDQSPNPHFTVVVNGRELDAVIASGARRSFMMLDAAKRAGIDVKGAGAIRIGNAGGVGSDSAPYWVVPVKSVKLGDETIANVELGVIDSQGSHGADVYLGQDFLRAHRVLFAMSQEKLYVAYLGGDVFTRGTGLEPWMRQEADEGNADAQYALATMYVNGRGVARDPAEAKTWLDKAAAGGQPNATLLVARQQMLAGHLDTAIPQLRRALDELPADRVGPLWLYVARVRHGEADLAKTELEAALKRQKNDDWPAPIADFYLGKANAAQLLEEAGQDAKLAHARTCMADAYMAELHDARGETAEAIALKATLRASCAAPAPAAPAAPKPPAEPLPTGGAAP</sequence>
<dbReference type="SUPFAM" id="SSF50630">
    <property type="entry name" value="Acid proteases"/>
    <property type="match status" value="2"/>
</dbReference>
<evidence type="ECO:0000313" key="4">
    <source>
        <dbReference type="Proteomes" id="UP000716322"/>
    </source>
</evidence>
<protein>
    <recommendedName>
        <fullName evidence="5">Peptidase A2 domain-containing protein</fullName>
    </recommendedName>
</protein>
<dbReference type="RefSeq" id="WP_166862870.1">
    <property type="nucleotide sequence ID" value="NZ_JAAQOM010000017.1"/>
</dbReference>
<dbReference type="Proteomes" id="UP000716322">
    <property type="component" value="Unassembled WGS sequence"/>
</dbReference>
<gene>
    <name evidence="3" type="ORF">HAV22_24840</name>
</gene>
<reference evidence="3 4" key="1">
    <citation type="submission" date="2020-03" db="EMBL/GenBank/DDBJ databases">
        <title>Genome sequence of strain Massilia sp. TW-1.</title>
        <authorList>
            <person name="Chaudhary D.K."/>
        </authorList>
    </citation>
    <scope>NUCLEOTIDE SEQUENCE [LARGE SCALE GENOMIC DNA]</scope>
    <source>
        <strain evidence="3 4">TW-1</strain>
    </source>
</reference>
<dbReference type="SUPFAM" id="SSF81901">
    <property type="entry name" value="HCP-like"/>
    <property type="match status" value="1"/>
</dbReference>
<dbReference type="Gene3D" id="1.25.40.10">
    <property type="entry name" value="Tetratricopeptide repeat domain"/>
    <property type="match status" value="1"/>
</dbReference>
<dbReference type="SMART" id="SM00671">
    <property type="entry name" value="SEL1"/>
    <property type="match status" value="1"/>
</dbReference>
<feature type="chain" id="PRO_5047543880" description="Peptidase A2 domain-containing protein" evidence="2">
    <location>
        <begin position="30"/>
        <end position="531"/>
    </location>
</feature>
<evidence type="ECO:0008006" key="5">
    <source>
        <dbReference type="Google" id="ProtNLM"/>
    </source>
</evidence>
<dbReference type="Gene3D" id="2.40.70.10">
    <property type="entry name" value="Acid Proteases"/>
    <property type="match status" value="2"/>
</dbReference>
<feature type="region of interest" description="Disordered" evidence="1">
    <location>
        <begin position="508"/>
        <end position="531"/>
    </location>
</feature>
<accession>A0ABX0PHF5</accession>
<keyword evidence="2" id="KW-0732">Signal</keyword>
<dbReference type="InterPro" id="IPR011990">
    <property type="entry name" value="TPR-like_helical_dom_sf"/>
</dbReference>
<dbReference type="InterPro" id="IPR021109">
    <property type="entry name" value="Peptidase_aspartic_dom_sf"/>
</dbReference>
<feature type="compositionally biased region" description="Pro residues" evidence="1">
    <location>
        <begin position="511"/>
        <end position="523"/>
    </location>
</feature>
<evidence type="ECO:0000256" key="1">
    <source>
        <dbReference type="SAM" id="MobiDB-lite"/>
    </source>
</evidence>
<keyword evidence="4" id="KW-1185">Reference proteome</keyword>
<dbReference type="Pfam" id="PF13650">
    <property type="entry name" value="Asp_protease_2"/>
    <property type="match status" value="2"/>
</dbReference>
<proteinExistence type="predicted"/>
<feature type="signal peptide" evidence="2">
    <location>
        <begin position="1"/>
        <end position="29"/>
    </location>
</feature>
<dbReference type="Pfam" id="PF08238">
    <property type="entry name" value="Sel1"/>
    <property type="match status" value="1"/>
</dbReference>
<evidence type="ECO:0000256" key="2">
    <source>
        <dbReference type="SAM" id="SignalP"/>
    </source>
</evidence>
<dbReference type="EMBL" id="JAAQOM010000017">
    <property type="protein sequence ID" value="NIA56855.1"/>
    <property type="molecule type" value="Genomic_DNA"/>
</dbReference>
<dbReference type="CDD" id="cd05483">
    <property type="entry name" value="retropepsin_like_bacteria"/>
    <property type="match status" value="2"/>
</dbReference>
<organism evidence="3 4">
    <name type="scientific">Telluria antibiotica</name>
    <dbReference type="NCBI Taxonomy" id="2717319"/>
    <lineage>
        <taxon>Bacteria</taxon>
        <taxon>Pseudomonadati</taxon>
        <taxon>Pseudomonadota</taxon>
        <taxon>Betaproteobacteria</taxon>
        <taxon>Burkholderiales</taxon>
        <taxon>Oxalobacteraceae</taxon>
        <taxon>Telluria group</taxon>
        <taxon>Telluria</taxon>
    </lineage>
</organism>
<comment type="caution">
    <text evidence="3">The sequence shown here is derived from an EMBL/GenBank/DDBJ whole genome shotgun (WGS) entry which is preliminary data.</text>
</comment>
<evidence type="ECO:0000313" key="3">
    <source>
        <dbReference type="EMBL" id="NIA56855.1"/>
    </source>
</evidence>
<dbReference type="InterPro" id="IPR034122">
    <property type="entry name" value="Retropepsin-like_bacterial"/>
</dbReference>